<reference evidence="2 3" key="1">
    <citation type="submission" date="2018-06" db="EMBL/GenBank/DDBJ databases">
        <title>Comparative genomics reveals the genomic features of Rhizophagus irregularis, R. cerebriforme, R. diaphanum and Gigaspora rosea, and their symbiotic lifestyle signature.</title>
        <authorList>
            <person name="Morin E."/>
            <person name="San Clemente H."/>
            <person name="Chen E.C.H."/>
            <person name="De La Providencia I."/>
            <person name="Hainaut M."/>
            <person name="Kuo A."/>
            <person name="Kohler A."/>
            <person name="Murat C."/>
            <person name="Tang N."/>
            <person name="Roy S."/>
            <person name="Loubradou J."/>
            <person name="Henrissat B."/>
            <person name="Grigoriev I.V."/>
            <person name="Corradi N."/>
            <person name="Roux C."/>
            <person name="Martin F.M."/>
        </authorList>
    </citation>
    <scope>NUCLEOTIDE SEQUENCE [LARGE SCALE GENOMIC DNA]</scope>
    <source>
        <strain evidence="2 3">DAOM 194757</strain>
    </source>
</reference>
<comment type="caution">
    <text evidence="2">The sequence shown here is derived from an EMBL/GenBank/DDBJ whole genome shotgun (WGS) entry which is preliminary data.</text>
</comment>
<dbReference type="AlphaFoldDB" id="A0A397W4C0"/>
<name>A0A397W4C0_9GLOM</name>
<organism evidence="2 3">
    <name type="scientific">Gigaspora rosea</name>
    <dbReference type="NCBI Taxonomy" id="44941"/>
    <lineage>
        <taxon>Eukaryota</taxon>
        <taxon>Fungi</taxon>
        <taxon>Fungi incertae sedis</taxon>
        <taxon>Mucoromycota</taxon>
        <taxon>Glomeromycotina</taxon>
        <taxon>Glomeromycetes</taxon>
        <taxon>Diversisporales</taxon>
        <taxon>Gigasporaceae</taxon>
        <taxon>Gigaspora</taxon>
    </lineage>
</organism>
<accession>A0A397W4C0</accession>
<dbReference type="OrthoDB" id="10474459at2759"/>
<dbReference type="EMBL" id="QKWP01000052">
    <property type="protein sequence ID" value="RIB28921.1"/>
    <property type="molecule type" value="Genomic_DNA"/>
</dbReference>
<feature type="compositionally biased region" description="Polar residues" evidence="1">
    <location>
        <begin position="54"/>
        <end position="65"/>
    </location>
</feature>
<evidence type="ECO:0000313" key="2">
    <source>
        <dbReference type="EMBL" id="RIB28921.1"/>
    </source>
</evidence>
<keyword evidence="3" id="KW-1185">Reference proteome</keyword>
<protein>
    <submittedName>
        <fullName evidence="2">Uncharacterized protein</fullName>
    </submittedName>
</protein>
<sequence length="65" mass="7715">MENVSETPIERRHRLKRESAARIRDNQTEDQKKKCVNDNAENQRPEIYVRRPSLQENSIPNIALQ</sequence>
<dbReference type="Proteomes" id="UP000266673">
    <property type="component" value="Unassembled WGS sequence"/>
</dbReference>
<gene>
    <name evidence="2" type="ORF">C2G38_2156765</name>
</gene>
<feature type="compositionally biased region" description="Basic and acidic residues" evidence="1">
    <location>
        <begin position="17"/>
        <end position="49"/>
    </location>
</feature>
<proteinExistence type="predicted"/>
<evidence type="ECO:0000256" key="1">
    <source>
        <dbReference type="SAM" id="MobiDB-lite"/>
    </source>
</evidence>
<evidence type="ECO:0000313" key="3">
    <source>
        <dbReference type="Proteomes" id="UP000266673"/>
    </source>
</evidence>
<feature type="region of interest" description="Disordered" evidence="1">
    <location>
        <begin position="1"/>
        <end position="65"/>
    </location>
</feature>